<feature type="chain" id="PRO_5029614711" evidence="1">
    <location>
        <begin position="23"/>
        <end position="53"/>
    </location>
</feature>
<evidence type="ECO:0000313" key="3">
    <source>
        <dbReference type="Proteomes" id="UP000593572"/>
    </source>
</evidence>
<evidence type="ECO:0000256" key="1">
    <source>
        <dbReference type="SAM" id="SignalP"/>
    </source>
</evidence>
<name>A0A7J8NFW7_9ROSI</name>
<comment type="caution">
    <text evidence="2">The sequence shown here is derived from an EMBL/GenBank/DDBJ whole genome shotgun (WGS) entry which is preliminary data.</text>
</comment>
<dbReference type="AlphaFoldDB" id="A0A7J8NFW7"/>
<protein>
    <submittedName>
        <fullName evidence="2">Uncharacterized protein</fullName>
    </submittedName>
</protein>
<feature type="signal peptide" evidence="1">
    <location>
        <begin position="1"/>
        <end position="22"/>
    </location>
</feature>
<accession>A0A7J8NFW7</accession>
<proteinExistence type="predicted"/>
<feature type="non-terminal residue" evidence="2">
    <location>
        <position position="1"/>
    </location>
</feature>
<dbReference type="Proteomes" id="UP000593572">
    <property type="component" value="Unassembled WGS sequence"/>
</dbReference>
<sequence>MRLLYWCGLLTWMPIFLLPRFGQPTSRQILRIIHNPQQKSRHCSFVHWLKTQV</sequence>
<gene>
    <name evidence="2" type="ORF">Golob_027638</name>
</gene>
<reference evidence="2 3" key="1">
    <citation type="journal article" date="2019" name="Genome Biol. Evol.">
        <title>Insights into the evolution of the New World diploid cottons (Gossypium, subgenus Houzingenia) based on genome sequencing.</title>
        <authorList>
            <person name="Grover C.E."/>
            <person name="Arick M.A. 2nd"/>
            <person name="Thrash A."/>
            <person name="Conover J.L."/>
            <person name="Sanders W.S."/>
            <person name="Peterson D.G."/>
            <person name="Frelichowski J.E."/>
            <person name="Scheffler J.A."/>
            <person name="Scheffler B.E."/>
            <person name="Wendel J.F."/>
        </authorList>
    </citation>
    <scope>NUCLEOTIDE SEQUENCE [LARGE SCALE GENOMIC DNA]</scope>
    <source>
        <strain evidence="2">157</strain>
        <tissue evidence="2">Leaf</tissue>
    </source>
</reference>
<organism evidence="2 3">
    <name type="scientific">Gossypium lobatum</name>
    <dbReference type="NCBI Taxonomy" id="34289"/>
    <lineage>
        <taxon>Eukaryota</taxon>
        <taxon>Viridiplantae</taxon>
        <taxon>Streptophyta</taxon>
        <taxon>Embryophyta</taxon>
        <taxon>Tracheophyta</taxon>
        <taxon>Spermatophyta</taxon>
        <taxon>Magnoliopsida</taxon>
        <taxon>eudicotyledons</taxon>
        <taxon>Gunneridae</taxon>
        <taxon>Pentapetalae</taxon>
        <taxon>rosids</taxon>
        <taxon>malvids</taxon>
        <taxon>Malvales</taxon>
        <taxon>Malvaceae</taxon>
        <taxon>Malvoideae</taxon>
        <taxon>Gossypium</taxon>
    </lineage>
</organism>
<dbReference type="EMBL" id="JABEZX010262120">
    <property type="protein sequence ID" value="MBA0575742.1"/>
    <property type="molecule type" value="Genomic_DNA"/>
</dbReference>
<evidence type="ECO:0000313" key="2">
    <source>
        <dbReference type="EMBL" id="MBA0575742.1"/>
    </source>
</evidence>
<keyword evidence="1" id="KW-0732">Signal</keyword>
<keyword evidence="3" id="KW-1185">Reference proteome</keyword>